<dbReference type="InterPro" id="IPR029063">
    <property type="entry name" value="SAM-dependent_MTases_sf"/>
</dbReference>
<evidence type="ECO:0000313" key="3">
    <source>
        <dbReference type="Proteomes" id="UP000092498"/>
    </source>
</evidence>
<dbReference type="Proteomes" id="UP000092498">
    <property type="component" value="Chromosome"/>
</dbReference>
<evidence type="ECO:0000313" key="2">
    <source>
        <dbReference type="EMBL" id="ANP45512.1"/>
    </source>
</evidence>
<dbReference type="PANTHER" id="PTHR24422">
    <property type="entry name" value="CHEMOTAXIS PROTEIN METHYLTRANSFERASE"/>
    <property type="match status" value="1"/>
</dbReference>
<proteinExistence type="predicted"/>
<dbReference type="STRING" id="1759059.ATE48_06055"/>
<organism evidence="2 3">
    <name type="scientific">Candidatus Viadribacter manganicus</name>
    <dbReference type="NCBI Taxonomy" id="1759059"/>
    <lineage>
        <taxon>Bacteria</taxon>
        <taxon>Pseudomonadati</taxon>
        <taxon>Pseudomonadota</taxon>
        <taxon>Alphaproteobacteria</taxon>
        <taxon>Hyphomonadales</taxon>
        <taxon>Hyphomonadaceae</taxon>
        <taxon>Candidatus Viadribacter</taxon>
    </lineage>
</organism>
<dbReference type="GO" id="GO:0008757">
    <property type="term" value="F:S-adenosylmethionine-dependent methyltransferase activity"/>
    <property type="evidence" value="ECO:0007669"/>
    <property type="project" value="InterPro"/>
</dbReference>
<dbReference type="Gene3D" id="3.40.50.150">
    <property type="entry name" value="Vaccinia Virus protein VP39"/>
    <property type="match status" value="1"/>
</dbReference>
<accession>A0A1B1AG23</accession>
<dbReference type="InterPro" id="IPR022642">
    <property type="entry name" value="CheR_C"/>
</dbReference>
<protein>
    <recommendedName>
        <fullName evidence="1">CheR-type methyltransferase domain-containing protein</fullName>
    </recommendedName>
</protein>
<dbReference type="InterPro" id="IPR050903">
    <property type="entry name" value="Bact_Chemotaxis_MeTrfase"/>
</dbReference>
<feature type="domain" description="CheR-type methyltransferase" evidence="1">
    <location>
        <begin position="1"/>
        <end position="250"/>
    </location>
</feature>
<dbReference type="PRINTS" id="PR00996">
    <property type="entry name" value="CHERMTFRASE"/>
</dbReference>
<dbReference type="EMBL" id="CP013244">
    <property type="protein sequence ID" value="ANP45512.1"/>
    <property type="molecule type" value="Genomic_DNA"/>
</dbReference>
<dbReference type="OrthoDB" id="9816309at2"/>
<dbReference type="InterPro" id="IPR000780">
    <property type="entry name" value="CheR_MeTrfase"/>
</dbReference>
<dbReference type="SMART" id="SM00138">
    <property type="entry name" value="MeTrc"/>
    <property type="match status" value="1"/>
</dbReference>
<sequence>MLNDAEVTLVAREVKSRSGAVLTKDMAGAISIRLQPLARREGFASVPELIGAARNRADGALWSAIADNLAQSDTRFFRDRSQFERLRTQLLPEALKRRGHERVRIWSAGCASGQEAYSIAMIIEEMRNEGLNPAVEVVATDLSERLLDKARAGLYTQFEIQRGLPIRKLIAYFEKAGDLWRISDRLRAGVRFEQHNLMKHPGELGQFDVIILAHVLPSFDQETRIDVLRRVSDALTPNGVLMLGAGETLPEGCENLKLENGVVRKHTAVRIAAA</sequence>
<gene>
    <name evidence="2" type="ORF">ATE48_06055</name>
</gene>
<dbReference type="AlphaFoldDB" id="A0A1B1AG23"/>
<dbReference type="SUPFAM" id="SSF53335">
    <property type="entry name" value="S-adenosyl-L-methionine-dependent methyltransferases"/>
    <property type="match status" value="1"/>
</dbReference>
<keyword evidence="3" id="KW-1185">Reference proteome</keyword>
<dbReference type="KEGG" id="cbot:ATE48_06055"/>
<dbReference type="PANTHER" id="PTHR24422:SF21">
    <property type="entry name" value="CHEMOTAXIS PROTEIN METHYLTRANSFERASE 1"/>
    <property type="match status" value="1"/>
</dbReference>
<name>A0A1B1AG23_9PROT</name>
<dbReference type="InParanoid" id="A0A1B1AG23"/>
<dbReference type="CDD" id="cd02440">
    <property type="entry name" value="AdoMet_MTases"/>
    <property type="match status" value="1"/>
</dbReference>
<evidence type="ECO:0000259" key="1">
    <source>
        <dbReference type="PROSITE" id="PS50123"/>
    </source>
</evidence>
<dbReference type="Pfam" id="PF01739">
    <property type="entry name" value="CheR"/>
    <property type="match status" value="1"/>
</dbReference>
<dbReference type="PROSITE" id="PS50123">
    <property type="entry name" value="CHER"/>
    <property type="match status" value="1"/>
</dbReference>
<dbReference type="RefSeq" id="WP_083197186.1">
    <property type="nucleotide sequence ID" value="NZ_CP013244.1"/>
</dbReference>
<reference evidence="2 3" key="1">
    <citation type="submission" date="2015-11" db="EMBL/GenBank/DDBJ databases">
        <title>Whole-Genome Sequence of Candidatus Oderbacter manganicum from the National Park Lower Oder Valley, Germany.</title>
        <authorList>
            <person name="Braun B."/>
            <person name="Liere K."/>
            <person name="Szewzyk U."/>
        </authorList>
    </citation>
    <scope>NUCLEOTIDE SEQUENCE [LARGE SCALE GENOMIC DNA]</scope>
    <source>
        <strain evidence="2 3">OTSz_A_272</strain>
    </source>
</reference>